<geneLocation type="plasmid" evidence="2 3">
    <name>unnamed1</name>
</geneLocation>
<feature type="domain" description="Insertion element IS402-like" evidence="1">
    <location>
        <begin position="22"/>
        <end position="94"/>
    </location>
</feature>
<proteinExistence type="predicted"/>
<sequence length="175" mass="19958">MCIQTTKTRNGLVNYSYEKTIRDDQWEQLKDLLPLERKLQRGRPATDNRKMLNGMLWVIRSGVPWRDLPEYYGSWSSVHSRFRRWEKTGIFDRMLEVLSTEPDSESVMIDASIVRAHQYGAGAKGGSNSSDRTISRRLNLQDSRGCGCSGQFPPNGSDGRQYQRLCGGLRDIAVP</sequence>
<evidence type="ECO:0000313" key="2">
    <source>
        <dbReference type="EMBL" id="QJD88509.1"/>
    </source>
</evidence>
<evidence type="ECO:0000313" key="3">
    <source>
        <dbReference type="Proteomes" id="UP000502248"/>
    </source>
</evidence>
<dbReference type="InterPro" id="IPR052909">
    <property type="entry name" value="Transposase_6_like"/>
</dbReference>
<dbReference type="KEGG" id="cheb:HH215_35230"/>
<reference evidence="2 3" key="1">
    <citation type="submission" date="2020-04" db="EMBL/GenBank/DDBJ databases">
        <title>Genome sequencing of novel species.</title>
        <authorList>
            <person name="Heo J."/>
            <person name="Kim S.-J."/>
            <person name="Kim J.-S."/>
            <person name="Hong S.-B."/>
            <person name="Kwon S.-W."/>
        </authorList>
    </citation>
    <scope>NUCLEOTIDE SEQUENCE [LARGE SCALE GENOMIC DNA]</scope>
    <source>
        <strain evidence="2 3">MFER-1</strain>
        <plasmid evidence="2 3">unnamed1</plasmid>
    </source>
</reference>
<dbReference type="NCBIfam" id="NF033580">
    <property type="entry name" value="transpos_IS5_3"/>
    <property type="match status" value="1"/>
</dbReference>
<organism evidence="2 3">
    <name type="scientific">Cohnella herbarum</name>
    <dbReference type="NCBI Taxonomy" id="2728023"/>
    <lineage>
        <taxon>Bacteria</taxon>
        <taxon>Bacillati</taxon>
        <taxon>Bacillota</taxon>
        <taxon>Bacilli</taxon>
        <taxon>Bacillales</taxon>
        <taxon>Paenibacillaceae</taxon>
        <taxon>Cohnella</taxon>
    </lineage>
</organism>
<dbReference type="Pfam" id="PF13340">
    <property type="entry name" value="DUF4096"/>
    <property type="match status" value="1"/>
</dbReference>
<protein>
    <submittedName>
        <fullName evidence="2">IS5 family transposase</fullName>
    </submittedName>
</protein>
<gene>
    <name evidence="2" type="ORF">HH215_35230</name>
</gene>
<name>A0A7Z2VSQ1_9BACL</name>
<keyword evidence="2" id="KW-0614">Plasmid</keyword>
<dbReference type="PANTHER" id="PTHR46637:SF1">
    <property type="entry name" value="BLL5188 PROTEIN"/>
    <property type="match status" value="1"/>
</dbReference>
<keyword evidence="3" id="KW-1185">Reference proteome</keyword>
<accession>A0A7Z2VSQ1</accession>
<dbReference type="PANTHER" id="PTHR46637">
    <property type="entry name" value="TIS1421-TRANSPOSASE PROTEIN A"/>
    <property type="match status" value="1"/>
</dbReference>
<dbReference type="EMBL" id="CP051681">
    <property type="protein sequence ID" value="QJD88509.1"/>
    <property type="molecule type" value="Genomic_DNA"/>
</dbReference>
<evidence type="ECO:0000259" key="1">
    <source>
        <dbReference type="Pfam" id="PF13340"/>
    </source>
</evidence>
<dbReference type="AlphaFoldDB" id="A0A7Z2VSQ1"/>
<dbReference type="Proteomes" id="UP000502248">
    <property type="component" value="Plasmid unnamed1"/>
</dbReference>
<dbReference type="InterPro" id="IPR025161">
    <property type="entry name" value="IS402-like_dom"/>
</dbReference>